<dbReference type="InterPro" id="IPR021836">
    <property type="entry name" value="DUF3429"/>
</dbReference>
<gene>
    <name evidence="2" type="ORF">CKY28_14370</name>
</gene>
<dbReference type="EMBL" id="NSLI01000004">
    <property type="protein sequence ID" value="PAX07214.1"/>
    <property type="molecule type" value="Genomic_DNA"/>
</dbReference>
<protein>
    <submittedName>
        <fullName evidence="2">DUF3429 domain-containing protein</fullName>
    </submittedName>
</protein>
<evidence type="ECO:0000313" key="3">
    <source>
        <dbReference type="Proteomes" id="UP000218151"/>
    </source>
</evidence>
<name>A0A2A2SD46_9SPHN</name>
<dbReference type="Pfam" id="PF11911">
    <property type="entry name" value="DUF3429"/>
    <property type="match status" value="1"/>
</dbReference>
<sequence>MPARADDPRIPVNSAVLGYGPMLPLVVAALGAWFGAGMLPEFALRLAIIWAALVLAFIAGVRRGFGFGVDRASTWSEIASSTTYFALAGLALVAPRADWALMLLIGGYLFAAWADRRAALAGNAPLHFARLRPPQLVLGAAALAALLAWLFSGGTE</sequence>
<keyword evidence="1" id="KW-0812">Transmembrane</keyword>
<organism evidence="2 3">
    <name type="scientific">Sphingomonas lenta</name>
    <dbReference type="NCBI Taxonomy" id="1141887"/>
    <lineage>
        <taxon>Bacteria</taxon>
        <taxon>Pseudomonadati</taxon>
        <taxon>Pseudomonadota</taxon>
        <taxon>Alphaproteobacteria</taxon>
        <taxon>Sphingomonadales</taxon>
        <taxon>Sphingomonadaceae</taxon>
        <taxon>Sphingomonas</taxon>
    </lineage>
</organism>
<feature type="transmembrane region" description="Helical" evidence="1">
    <location>
        <begin position="136"/>
        <end position="154"/>
    </location>
</feature>
<reference evidence="3" key="1">
    <citation type="submission" date="2017-09" db="EMBL/GenBank/DDBJ databases">
        <authorList>
            <person name="Feng G."/>
            <person name="Zhu H."/>
        </authorList>
    </citation>
    <scope>NUCLEOTIDE SEQUENCE [LARGE SCALE GENOMIC DNA]</scope>
    <source>
        <strain evidence="3">1PNM-20</strain>
    </source>
</reference>
<proteinExistence type="predicted"/>
<feature type="transmembrane region" description="Helical" evidence="1">
    <location>
        <begin position="42"/>
        <end position="61"/>
    </location>
</feature>
<dbReference type="Proteomes" id="UP000218151">
    <property type="component" value="Unassembled WGS sequence"/>
</dbReference>
<dbReference type="RefSeq" id="WP_095999038.1">
    <property type="nucleotide sequence ID" value="NZ_NSLI01000004.1"/>
</dbReference>
<evidence type="ECO:0000256" key="1">
    <source>
        <dbReference type="SAM" id="Phobius"/>
    </source>
</evidence>
<comment type="caution">
    <text evidence="2">The sequence shown here is derived from an EMBL/GenBank/DDBJ whole genome shotgun (WGS) entry which is preliminary data.</text>
</comment>
<accession>A0A2A2SD46</accession>
<evidence type="ECO:0000313" key="2">
    <source>
        <dbReference type="EMBL" id="PAX07214.1"/>
    </source>
</evidence>
<dbReference type="OrthoDB" id="7273031at2"/>
<feature type="transmembrane region" description="Helical" evidence="1">
    <location>
        <begin position="12"/>
        <end position="36"/>
    </location>
</feature>
<feature type="transmembrane region" description="Helical" evidence="1">
    <location>
        <begin position="99"/>
        <end position="115"/>
    </location>
</feature>
<keyword evidence="1" id="KW-1133">Transmembrane helix</keyword>
<keyword evidence="1" id="KW-0472">Membrane</keyword>
<keyword evidence="3" id="KW-1185">Reference proteome</keyword>
<dbReference type="AlphaFoldDB" id="A0A2A2SD46"/>